<dbReference type="OrthoDB" id="9815116at2"/>
<dbReference type="Gene3D" id="3.40.50.300">
    <property type="entry name" value="P-loop containing nucleotide triphosphate hydrolases"/>
    <property type="match status" value="1"/>
</dbReference>
<feature type="compositionally biased region" description="Basic and acidic residues" evidence="3">
    <location>
        <begin position="1"/>
        <end position="11"/>
    </location>
</feature>
<dbReference type="InterPro" id="IPR025669">
    <property type="entry name" value="AAA_dom"/>
</dbReference>
<dbReference type="FunFam" id="3.40.50.300:FF:000285">
    <property type="entry name" value="Sporulation initiation inhibitor Soj"/>
    <property type="match status" value="1"/>
</dbReference>
<feature type="region of interest" description="Disordered" evidence="3">
    <location>
        <begin position="1"/>
        <end position="86"/>
    </location>
</feature>
<comment type="function">
    <text evidence="2">May play a role in septum formation.</text>
</comment>
<evidence type="ECO:0000256" key="3">
    <source>
        <dbReference type="SAM" id="MobiDB-lite"/>
    </source>
</evidence>
<dbReference type="PANTHER" id="PTHR13696">
    <property type="entry name" value="P-LOOP CONTAINING NUCLEOSIDE TRIPHOSPHATE HYDROLASE"/>
    <property type="match status" value="1"/>
</dbReference>
<feature type="domain" description="AAA" evidence="4">
    <location>
        <begin position="177"/>
        <end position="352"/>
    </location>
</feature>
<organism evidence="5 6">
    <name type="scientific">Micromonospora acroterricola</name>
    <dbReference type="NCBI Taxonomy" id="2202421"/>
    <lineage>
        <taxon>Bacteria</taxon>
        <taxon>Bacillati</taxon>
        <taxon>Actinomycetota</taxon>
        <taxon>Actinomycetes</taxon>
        <taxon>Micromonosporales</taxon>
        <taxon>Micromonosporaceae</taxon>
        <taxon>Micromonospora</taxon>
    </lineage>
</organism>
<evidence type="ECO:0000259" key="4">
    <source>
        <dbReference type="Pfam" id="PF13614"/>
    </source>
</evidence>
<comment type="similarity">
    <text evidence="1">Belongs to the ParA family.</text>
</comment>
<evidence type="ECO:0000256" key="1">
    <source>
        <dbReference type="ARBA" id="ARBA00006976"/>
    </source>
</evidence>
<sequence>MHDDGRYDDPRVTGSTSDPVSRETDYPGWSPGASGPSPRPADSDSLAMHEEAAGQVAGTDTPKSARRASDGLTRPANAADVRSTSGPRNTVAAVRFEAAVPHQPTAALARDTEPVVADVPVASAESLAAVASDPTYVSRETPTREEDDPPLAMEAMRAVQILNPSGEVTMPRPDRTRVMCVANQKGGVGKTTTTVNLAVALALHGNRVLVVDLDPQGNASTGLNVPHHTGIPDVYDCLINSVPLAEVAQAVEGIPNLWCVPATIDLAGAEIELVSVVARESRLDRAITAYPGQFDYVFIDCPPSLGLLTVNALVAAQEVLIPIQCEYYALEGLNQLINNINLVRQHLNPKLDVSTILLTMYDRRTRLADAVEQDVRNHFGDKVLQAVIPRNVRVSEAPSYGQSVMTYDPGSRGATSYFEAAQEIAERGVKEPVGRNA</sequence>
<dbReference type="SUPFAM" id="SSF52540">
    <property type="entry name" value="P-loop containing nucleoside triphosphate hydrolases"/>
    <property type="match status" value="1"/>
</dbReference>
<dbReference type="InterPro" id="IPR050678">
    <property type="entry name" value="DNA_Partitioning_ATPase"/>
</dbReference>
<dbReference type="Pfam" id="PF13614">
    <property type="entry name" value="AAA_31"/>
    <property type="match status" value="1"/>
</dbReference>
<dbReference type="Proteomes" id="UP000245410">
    <property type="component" value="Unassembled WGS sequence"/>
</dbReference>
<name>A0A317D3Q5_9ACTN</name>
<comment type="caution">
    <text evidence="5">The sequence shown here is derived from an EMBL/GenBank/DDBJ whole genome shotgun (WGS) entry which is preliminary data.</text>
</comment>
<gene>
    <name evidence="5" type="ORF">DKT68_12260</name>
</gene>
<accession>A0A317D3Q5</accession>
<dbReference type="InterPro" id="IPR027417">
    <property type="entry name" value="P-loop_NTPase"/>
</dbReference>
<evidence type="ECO:0000313" key="5">
    <source>
        <dbReference type="EMBL" id="PWR09521.1"/>
    </source>
</evidence>
<dbReference type="EMBL" id="QGKR01000178">
    <property type="protein sequence ID" value="PWR09521.1"/>
    <property type="molecule type" value="Genomic_DNA"/>
</dbReference>
<feature type="compositionally biased region" description="Low complexity" evidence="3">
    <location>
        <begin position="27"/>
        <end position="36"/>
    </location>
</feature>
<evidence type="ECO:0000256" key="2">
    <source>
        <dbReference type="ARBA" id="ARBA00059092"/>
    </source>
</evidence>
<proteinExistence type="inferred from homology"/>
<reference evidence="5 6" key="1">
    <citation type="submission" date="2018-05" db="EMBL/GenBank/DDBJ databases">
        <title>Micromonospora atacamensis sp. nov., a novel actinobacteria isolated from high altitude Atacama Desert soil.</title>
        <authorList>
            <person name="Carro L."/>
            <person name="Golinska P."/>
            <person name="Klenk H.-P."/>
            <person name="Goodfellow M."/>
        </authorList>
    </citation>
    <scope>NUCLEOTIDE SEQUENCE [LARGE SCALE GENOMIC DNA]</scope>
    <source>
        <strain evidence="5 6">5R2A7</strain>
    </source>
</reference>
<dbReference type="PANTHER" id="PTHR13696:SF52">
    <property type="entry name" value="PARA FAMILY PROTEIN CT_582"/>
    <property type="match status" value="1"/>
</dbReference>
<protein>
    <submittedName>
        <fullName evidence="5">Chromosome partitioning protein</fullName>
    </submittedName>
</protein>
<keyword evidence="6" id="KW-1185">Reference proteome</keyword>
<dbReference type="AlphaFoldDB" id="A0A317D3Q5"/>
<evidence type="ECO:0000313" key="6">
    <source>
        <dbReference type="Proteomes" id="UP000245410"/>
    </source>
</evidence>
<dbReference type="CDD" id="cd02042">
    <property type="entry name" value="ParAB_family"/>
    <property type="match status" value="1"/>
</dbReference>